<name>A0AA38M732_9CUCU</name>
<organism evidence="1 2">
    <name type="scientific">Zophobas morio</name>
    <dbReference type="NCBI Taxonomy" id="2755281"/>
    <lineage>
        <taxon>Eukaryota</taxon>
        <taxon>Metazoa</taxon>
        <taxon>Ecdysozoa</taxon>
        <taxon>Arthropoda</taxon>
        <taxon>Hexapoda</taxon>
        <taxon>Insecta</taxon>
        <taxon>Pterygota</taxon>
        <taxon>Neoptera</taxon>
        <taxon>Endopterygota</taxon>
        <taxon>Coleoptera</taxon>
        <taxon>Polyphaga</taxon>
        <taxon>Cucujiformia</taxon>
        <taxon>Tenebrionidae</taxon>
        <taxon>Zophobas</taxon>
    </lineage>
</organism>
<accession>A0AA38M732</accession>
<keyword evidence="2" id="KW-1185">Reference proteome</keyword>
<reference evidence="1" key="1">
    <citation type="journal article" date="2023" name="G3 (Bethesda)">
        <title>Whole genome assemblies of Zophobas morio and Tenebrio molitor.</title>
        <authorList>
            <person name="Kaur S."/>
            <person name="Stinson S.A."/>
            <person name="diCenzo G.C."/>
        </authorList>
    </citation>
    <scope>NUCLEOTIDE SEQUENCE</scope>
    <source>
        <strain evidence="1">QUZm001</strain>
    </source>
</reference>
<protein>
    <submittedName>
        <fullName evidence="1">Uncharacterized protein</fullName>
    </submittedName>
</protein>
<evidence type="ECO:0000313" key="2">
    <source>
        <dbReference type="Proteomes" id="UP001168821"/>
    </source>
</evidence>
<dbReference type="EMBL" id="JALNTZ010000007">
    <property type="protein sequence ID" value="KAJ3645112.1"/>
    <property type="molecule type" value="Genomic_DNA"/>
</dbReference>
<dbReference type="Proteomes" id="UP001168821">
    <property type="component" value="Unassembled WGS sequence"/>
</dbReference>
<gene>
    <name evidence="1" type="ORF">Zmor_022799</name>
</gene>
<dbReference type="AlphaFoldDB" id="A0AA38M732"/>
<proteinExistence type="predicted"/>
<comment type="caution">
    <text evidence="1">The sequence shown here is derived from an EMBL/GenBank/DDBJ whole genome shotgun (WGS) entry which is preliminary data.</text>
</comment>
<evidence type="ECO:0000313" key="1">
    <source>
        <dbReference type="EMBL" id="KAJ3645112.1"/>
    </source>
</evidence>
<sequence length="97" mass="11352">MLKLNLNQNQQRWELLSSYQHHGKNPIRLRLNHFLFKSPIDTLSQPVTRPHVKHFLIVFAHQTAAFSPQHSDLTTSSTLVPRYCVRVVPAKHNNNKY</sequence>